<evidence type="ECO:0000256" key="7">
    <source>
        <dbReference type="SAM" id="Phobius"/>
    </source>
</evidence>
<protein>
    <recommendedName>
        <fullName evidence="8">Rhodopsin domain-containing protein</fullName>
    </recommendedName>
</protein>
<dbReference type="Pfam" id="PF20684">
    <property type="entry name" value="Fung_rhodopsin"/>
    <property type="match status" value="1"/>
</dbReference>
<dbReference type="PANTHER" id="PTHR33048:SF129">
    <property type="entry name" value="INTEGRAL MEMBRANE PROTEIN-RELATED"/>
    <property type="match status" value="1"/>
</dbReference>
<reference evidence="9 10" key="1">
    <citation type="submission" date="2015-01" db="EMBL/GenBank/DDBJ databases">
        <title>The Genome Sequence of Ochroconis gallopava CBS43764.</title>
        <authorList>
            <consortium name="The Broad Institute Genomics Platform"/>
            <person name="Cuomo C."/>
            <person name="de Hoog S."/>
            <person name="Gorbushina A."/>
            <person name="Stielow B."/>
            <person name="Teixiera M."/>
            <person name="Abouelleil A."/>
            <person name="Chapman S.B."/>
            <person name="Priest M."/>
            <person name="Young S.K."/>
            <person name="Wortman J."/>
            <person name="Nusbaum C."/>
            <person name="Birren B."/>
        </authorList>
    </citation>
    <scope>NUCLEOTIDE SEQUENCE [LARGE SCALE GENOMIC DNA]</scope>
    <source>
        <strain evidence="9 10">CBS 43764</strain>
    </source>
</reference>
<dbReference type="EMBL" id="KN847536">
    <property type="protein sequence ID" value="KIW06061.1"/>
    <property type="molecule type" value="Genomic_DNA"/>
</dbReference>
<feature type="domain" description="Rhodopsin" evidence="8">
    <location>
        <begin position="29"/>
        <end position="280"/>
    </location>
</feature>
<feature type="transmembrane region" description="Helical" evidence="7">
    <location>
        <begin position="87"/>
        <end position="113"/>
    </location>
</feature>
<keyword evidence="4 7" id="KW-0472">Membrane</keyword>
<dbReference type="VEuPathDB" id="FungiDB:PV09_03234"/>
<sequence>MDVLPHERREWLPAYSLVLGSITTILLVIRLLSRALWRGGGLGLDDFFITLGWAVAAANTGLSVHAATELGYDRHIWDIDPADAPNAIKYGFVISILYVWSTSLTKLSILLFYRRLVAGTYSKRYRYSIWIALAALVTYTIVIFALIMTTCFPLDAVWMKVVPAWVKGHDYRCASNRAVIATSYASGILSVVTDFYTVLLPCWLFFSIQMDKKRRIATMSVFSVGFLVVIAGTVRTVYLVKAEGPDIDKTWNIFNVIIAGTTEGDFGIMCACAPSLKSAFSYHFGTHGLTQNTGVSNPSSNSWSTDTGKRAAVRNGYVRLSAKLRKGGPAPPPLPQGEELILQERLDQSYGKKNSKSDIDQFGFSHEAWAARSPTNSTCDLESGIHRSSIEYAPRSPMTFNETTSLRPRASQQDVS</sequence>
<dbReference type="RefSeq" id="XP_016215930.1">
    <property type="nucleotide sequence ID" value="XM_016356407.1"/>
</dbReference>
<evidence type="ECO:0000259" key="8">
    <source>
        <dbReference type="Pfam" id="PF20684"/>
    </source>
</evidence>
<feature type="compositionally biased region" description="Polar residues" evidence="6">
    <location>
        <begin position="398"/>
        <end position="416"/>
    </location>
</feature>
<dbReference type="STRING" id="253628.A0A0D1XTL0"/>
<feature type="transmembrane region" description="Helical" evidence="7">
    <location>
        <begin position="218"/>
        <end position="240"/>
    </location>
</feature>
<proteinExistence type="inferred from homology"/>
<dbReference type="Proteomes" id="UP000053259">
    <property type="component" value="Unassembled WGS sequence"/>
</dbReference>
<dbReference type="InterPro" id="IPR052337">
    <property type="entry name" value="SAT4-like"/>
</dbReference>
<feature type="transmembrane region" description="Helical" evidence="7">
    <location>
        <begin position="184"/>
        <end position="206"/>
    </location>
</feature>
<dbReference type="AlphaFoldDB" id="A0A0D1XTL0"/>
<dbReference type="HOGENOM" id="CLU_028200_25_4_1"/>
<dbReference type="PANTHER" id="PTHR33048">
    <property type="entry name" value="PTH11-LIKE INTEGRAL MEMBRANE PROTEIN (AFU_ORTHOLOGUE AFUA_5G11245)"/>
    <property type="match status" value="1"/>
</dbReference>
<feature type="region of interest" description="Disordered" evidence="6">
    <location>
        <begin position="387"/>
        <end position="416"/>
    </location>
</feature>
<evidence type="ECO:0000256" key="6">
    <source>
        <dbReference type="SAM" id="MobiDB-lite"/>
    </source>
</evidence>
<evidence type="ECO:0000256" key="3">
    <source>
        <dbReference type="ARBA" id="ARBA00022989"/>
    </source>
</evidence>
<comment type="subcellular location">
    <subcellularLocation>
        <location evidence="1">Membrane</location>
        <topology evidence="1">Multi-pass membrane protein</topology>
    </subcellularLocation>
</comment>
<organism evidence="9 10">
    <name type="scientific">Verruconis gallopava</name>
    <dbReference type="NCBI Taxonomy" id="253628"/>
    <lineage>
        <taxon>Eukaryota</taxon>
        <taxon>Fungi</taxon>
        <taxon>Dikarya</taxon>
        <taxon>Ascomycota</taxon>
        <taxon>Pezizomycotina</taxon>
        <taxon>Dothideomycetes</taxon>
        <taxon>Pleosporomycetidae</taxon>
        <taxon>Venturiales</taxon>
        <taxon>Sympoventuriaceae</taxon>
        <taxon>Verruconis</taxon>
    </lineage>
</organism>
<feature type="transmembrane region" description="Helical" evidence="7">
    <location>
        <begin position="125"/>
        <end position="148"/>
    </location>
</feature>
<evidence type="ECO:0000256" key="1">
    <source>
        <dbReference type="ARBA" id="ARBA00004141"/>
    </source>
</evidence>
<keyword evidence="2 7" id="KW-0812">Transmembrane</keyword>
<evidence type="ECO:0000256" key="5">
    <source>
        <dbReference type="ARBA" id="ARBA00038359"/>
    </source>
</evidence>
<evidence type="ECO:0000313" key="9">
    <source>
        <dbReference type="EMBL" id="KIW06061.1"/>
    </source>
</evidence>
<evidence type="ECO:0000256" key="2">
    <source>
        <dbReference type="ARBA" id="ARBA00022692"/>
    </source>
</evidence>
<gene>
    <name evidence="9" type="ORF">PV09_03234</name>
</gene>
<keyword evidence="10" id="KW-1185">Reference proteome</keyword>
<feature type="transmembrane region" description="Helical" evidence="7">
    <location>
        <begin position="12"/>
        <end position="32"/>
    </location>
</feature>
<dbReference type="InParanoid" id="A0A0D1XTL0"/>
<feature type="transmembrane region" description="Helical" evidence="7">
    <location>
        <begin position="44"/>
        <end position="67"/>
    </location>
</feature>
<dbReference type="OrthoDB" id="4525788at2759"/>
<dbReference type="GO" id="GO:0016020">
    <property type="term" value="C:membrane"/>
    <property type="evidence" value="ECO:0007669"/>
    <property type="project" value="UniProtKB-SubCell"/>
</dbReference>
<comment type="similarity">
    <text evidence="5">Belongs to the SAT4 family.</text>
</comment>
<dbReference type="GeneID" id="27311207"/>
<evidence type="ECO:0000256" key="4">
    <source>
        <dbReference type="ARBA" id="ARBA00023136"/>
    </source>
</evidence>
<evidence type="ECO:0000313" key="10">
    <source>
        <dbReference type="Proteomes" id="UP000053259"/>
    </source>
</evidence>
<accession>A0A0D1XTL0</accession>
<name>A0A0D1XTL0_9PEZI</name>
<dbReference type="InterPro" id="IPR049326">
    <property type="entry name" value="Rhodopsin_dom_fungi"/>
</dbReference>
<keyword evidence="3 7" id="KW-1133">Transmembrane helix</keyword>